<dbReference type="Gene3D" id="2.40.10.10">
    <property type="entry name" value="Trypsin-like serine proteases"/>
    <property type="match status" value="1"/>
</dbReference>
<keyword evidence="2" id="KW-0378">Hydrolase</keyword>
<dbReference type="PANTHER" id="PTHR24253:SF103">
    <property type="entry name" value="TRANSMEMBRANE PROTEASE SERINE 7"/>
    <property type="match status" value="1"/>
</dbReference>
<dbReference type="InterPro" id="IPR018114">
    <property type="entry name" value="TRYPSIN_HIS"/>
</dbReference>
<dbReference type="InterPro" id="IPR001254">
    <property type="entry name" value="Trypsin_dom"/>
</dbReference>
<evidence type="ECO:0000256" key="2">
    <source>
        <dbReference type="RuleBase" id="RU363034"/>
    </source>
</evidence>
<proteinExistence type="predicted"/>
<dbReference type="PROSITE" id="PS00135">
    <property type="entry name" value="TRYPSIN_SER"/>
    <property type="match status" value="1"/>
</dbReference>
<dbReference type="PRINTS" id="PR00722">
    <property type="entry name" value="CHYMOTRYPSIN"/>
</dbReference>
<dbReference type="Pfam" id="PF00089">
    <property type="entry name" value="Trypsin"/>
    <property type="match status" value="1"/>
</dbReference>
<accession>A0ABP1QQR9</accession>
<feature type="chain" id="PRO_5047162401" description="Peptidase S1 domain-containing protein" evidence="3">
    <location>
        <begin position="23"/>
        <end position="302"/>
    </location>
</feature>
<keyword evidence="1" id="KW-1015">Disulfide bond</keyword>
<evidence type="ECO:0000313" key="5">
    <source>
        <dbReference type="EMBL" id="CAL8109480.1"/>
    </source>
</evidence>
<protein>
    <recommendedName>
        <fullName evidence="4">Peptidase S1 domain-containing protein</fullName>
    </recommendedName>
</protein>
<dbReference type="PROSITE" id="PS00134">
    <property type="entry name" value="TRYPSIN_HIS"/>
    <property type="match status" value="1"/>
</dbReference>
<evidence type="ECO:0000256" key="1">
    <source>
        <dbReference type="ARBA" id="ARBA00023157"/>
    </source>
</evidence>
<keyword evidence="6" id="KW-1185">Reference proteome</keyword>
<dbReference type="Proteomes" id="UP001642540">
    <property type="component" value="Unassembled WGS sequence"/>
</dbReference>
<name>A0ABP1QQR9_9HEXA</name>
<evidence type="ECO:0000259" key="4">
    <source>
        <dbReference type="PROSITE" id="PS50240"/>
    </source>
</evidence>
<reference evidence="5 6" key="1">
    <citation type="submission" date="2024-08" db="EMBL/GenBank/DDBJ databases">
        <authorList>
            <person name="Cucini C."/>
            <person name="Frati F."/>
        </authorList>
    </citation>
    <scope>NUCLEOTIDE SEQUENCE [LARGE SCALE GENOMIC DNA]</scope>
</reference>
<dbReference type="InterPro" id="IPR009003">
    <property type="entry name" value="Peptidase_S1_PA"/>
</dbReference>
<dbReference type="EMBL" id="CAXLJM020000041">
    <property type="protein sequence ID" value="CAL8109480.1"/>
    <property type="molecule type" value="Genomic_DNA"/>
</dbReference>
<evidence type="ECO:0000256" key="3">
    <source>
        <dbReference type="SAM" id="SignalP"/>
    </source>
</evidence>
<dbReference type="PROSITE" id="PS50240">
    <property type="entry name" value="TRYPSIN_DOM"/>
    <property type="match status" value="1"/>
</dbReference>
<dbReference type="SUPFAM" id="SSF50494">
    <property type="entry name" value="Trypsin-like serine proteases"/>
    <property type="match status" value="1"/>
</dbReference>
<comment type="caution">
    <text evidence="5">The sequence shown here is derived from an EMBL/GenBank/DDBJ whole genome shotgun (WGS) entry which is preliminary data.</text>
</comment>
<sequence>MHNLYSVCIISVLTVGYTQVKAFPTEIQCGRRRTGRIINGTLTNNFPWMASIKHNGIHSCGASIISNKFLLSAAHCFDTLISDNQTIEIRAHPLLSQWTITLGEFNVIQEENQEVKLQIERVIFNKNYNRRNISNDIVLLELRDEILWTNHIQPICLPEEDVQKYDTAIAAGWGLDIFSSNLEHRDDNRKLRFVELAIFDNDKCVHIYEQRHLGITMEKTQMCAGTKYPDEVHDTNDGDSGGPLFVNLGGREVVVGITSKGTVESIHPKAPGIYTRVYEYLDWISSHIYSKSVLQELTNNEI</sequence>
<keyword evidence="2" id="KW-0720">Serine protease</keyword>
<feature type="domain" description="Peptidase S1" evidence="4">
    <location>
        <begin position="37"/>
        <end position="289"/>
    </location>
</feature>
<gene>
    <name evidence="5" type="ORF">ODALV1_LOCUS13406</name>
</gene>
<organism evidence="5 6">
    <name type="scientific">Orchesella dallaii</name>
    <dbReference type="NCBI Taxonomy" id="48710"/>
    <lineage>
        <taxon>Eukaryota</taxon>
        <taxon>Metazoa</taxon>
        <taxon>Ecdysozoa</taxon>
        <taxon>Arthropoda</taxon>
        <taxon>Hexapoda</taxon>
        <taxon>Collembola</taxon>
        <taxon>Entomobryomorpha</taxon>
        <taxon>Entomobryoidea</taxon>
        <taxon>Orchesellidae</taxon>
        <taxon>Orchesellinae</taxon>
        <taxon>Orchesella</taxon>
    </lineage>
</organism>
<dbReference type="PANTHER" id="PTHR24253">
    <property type="entry name" value="TRANSMEMBRANE PROTEASE SERINE"/>
    <property type="match status" value="1"/>
</dbReference>
<keyword evidence="2" id="KW-0645">Protease</keyword>
<dbReference type="InterPro" id="IPR043504">
    <property type="entry name" value="Peptidase_S1_PA_chymotrypsin"/>
</dbReference>
<evidence type="ECO:0000313" key="6">
    <source>
        <dbReference type="Proteomes" id="UP001642540"/>
    </source>
</evidence>
<dbReference type="InterPro" id="IPR001314">
    <property type="entry name" value="Peptidase_S1A"/>
</dbReference>
<dbReference type="SMART" id="SM00020">
    <property type="entry name" value="Tryp_SPc"/>
    <property type="match status" value="1"/>
</dbReference>
<keyword evidence="3" id="KW-0732">Signal</keyword>
<feature type="signal peptide" evidence="3">
    <location>
        <begin position="1"/>
        <end position="22"/>
    </location>
</feature>
<dbReference type="CDD" id="cd00190">
    <property type="entry name" value="Tryp_SPc"/>
    <property type="match status" value="1"/>
</dbReference>
<dbReference type="InterPro" id="IPR033116">
    <property type="entry name" value="TRYPSIN_SER"/>
</dbReference>